<accession>A0A5S5BX99</accession>
<dbReference type="Proteomes" id="UP000324376">
    <property type="component" value="Unassembled WGS sequence"/>
</dbReference>
<dbReference type="EMBL" id="VNHU01000008">
    <property type="protein sequence ID" value="TYP71657.1"/>
    <property type="molecule type" value="Genomic_DNA"/>
</dbReference>
<keyword evidence="1" id="KW-0732">Signal</keyword>
<evidence type="ECO:0000313" key="3">
    <source>
        <dbReference type="Proteomes" id="UP000324376"/>
    </source>
</evidence>
<keyword evidence="3" id="KW-1185">Reference proteome</keyword>
<dbReference type="PROSITE" id="PS51257">
    <property type="entry name" value="PROKAR_LIPOPROTEIN"/>
    <property type="match status" value="1"/>
</dbReference>
<dbReference type="OrthoDB" id="882993at2"/>
<reference evidence="2 3" key="1">
    <citation type="submission" date="2019-07" db="EMBL/GenBank/DDBJ databases">
        <title>Genomic Encyclopedia of Archaeal and Bacterial Type Strains, Phase II (KMG-II): from individual species to whole genera.</title>
        <authorList>
            <person name="Goeker M."/>
        </authorList>
    </citation>
    <scope>NUCLEOTIDE SEQUENCE [LARGE SCALE GENOMIC DNA]</scope>
    <source>
        <strain evidence="2 3">DSM 17527</strain>
    </source>
</reference>
<gene>
    <name evidence="2" type="ORF">BD809_10867</name>
</gene>
<proteinExistence type="predicted"/>
<evidence type="ECO:0000313" key="2">
    <source>
        <dbReference type="EMBL" id="TYP71657.1"/>
    </source>
</evidence>
<feature type="signal peptide" evidence="1">
    <location>
        <begin position="1"/>
        <end position="20"/>
    </location>
</feature>
<comment type="caution">
    <text evidence="2">The sequence shown here is derived from an EMBL/GenBank/DDBJ whole genome shotgun (WGS) entry which is preliminary data.</text>
</comment>
<dbReference type="AlphaFoldDB" id="A0A5S5BX99"/>
<sequence length="141" mass="16097">MKKIVLFIIILILVSYSCNSDDDTNPRVYENLWVLVKMSGTQPNSETTGDAMEWQEFYDFSDDNTFIKSRTRDNKTIEIFGVYKDSVVQGEAVLFLSYPEDNEIIGSCSGTPQEQLYITSATTMISNWQACDGPALFYEKR</sequence>
<organism evidence="2 3">
    <name type="scientific">Aquimarina intermedia</name>
    <dbReference type="NCBI Taxonomy" id="350814"/>
    <lineage>
        <taxon>Bacteria</taxon>
        <taxon>Pseudomonadati</taxon>
        <taxon>Bacteroidota</taxon>
        <taxon>Flavobacteriia</taxon>
        <taxon>Flavobacteriales</taxon>
        <taxon>Flavobacteriaceae</taxon>
        <taxon>Aquimarina</taxon>
    </lineage>
</organism>
<dbReference type="RefSeq" id="WP_148783254.1">
    <property type="nucleotide sequence ID" value="NZ_VNHU01000008.1"/>
</dbReference>
<evidence type="ECO:0000256" key="1">
    <source>
        <dbReference type="SAM" id="SignalP"/>
    </source>
</evidence>
<feature type="chain" id="PRO_5024284759" description="Lipocalin-like protein" evidence="1">
    <location>
        <begin position="21"/>
        <end position="141"/>
    </location>
</feature>
<name>A0A5S5BX99_9FLAO</name>
<protein>
    <recommendedName>
        <fullName evidence="4">Lipocalin-like protein</fullName>
    </recommendedName>
</protein>
<evidence type="ECO:0008006" key="4">
    <source>
        <dbReference type="Google" id="ProtNLM"/>
    </source>
</evidence>